<dbReference type="InterPro" id="IPR013103">
    <property type="entry name" value="RVT_2"/>
</dbReference>
<evidence type="ECO:0000259" key="1">
    <source>
        <dbReference type="Pfam" id="PF07727"/>
    </source>
</evidence>
<dbReference type="SUPFAM" id="SSF56672">
    <property type="entry name" value="DNA/RNA polymerases"/>
    <property type="match status" value="1"/>
</dbReference>
<protein>
    <submittedName>
        <fullName evidence="2">Uncharacterized mitochondrial protein AtMg00810-like</fullName>
    </submittedName>
</protein>
<proteinExistence type="predicted"/>
<dbReference type="OrthoDB" id="411615at2759"/>
<accession>A0A1S3X6T1</accession>
<dbReference type="RefSeq" id="XP_016435629.1">
    <property type="nucleotide sequence ID" value="XM_016580143.1"/>
</dbReference>
<dbReference type="KEGG" id="nta:107761854"/>
<feature type="domain" description="Reverse transcriptase Ty1/copia-type" evidence="1">
    <location>
        <begin position="11"/>
        <end position="123"/>
    </location>
</feature>
<dbReference type="InterPro" id="IPR043502">
    <property type="entry name" value="DNA/RNA_pol_sf"/>
</dbReference>
<name>A0A1S3X6T1_TOBAC</name>
<dbReference type="OMA" id="KKHHTIS"/>
<gene>
    <name evidence="2" type="primary">LOC107761854</name>
</gene>
<reference evidence="2" key="1">
    <citation type="submission" date="2025-08" db="UniProtKB">
        <authorList>
            <consortium name="RefSeq"/>
        </authorList>
    </citation>
    <scope>IDENTIFICATION</scope>
</reference>
<organism evidence="2">
    <name type="scientific">Nicotiana tabacum</name>
    <name type="common">Common tobacco</name>
    <dbReference type="NCBI Taxonomy" id="4097"/>
    <lineage>
        <taxon>Eukaryota</taxon>
        <taxon>Viridiplantae</taxon>
        <taxon>Streptophyta</taxon>
        <taxon>Embryophyta</taxon>
        <taxon>Tracheophyta</taxon>
        <taxon>Spermatophyta</taxon>
        <taxon>Magnoliopsida</taxon>
        <taxon>eudicotyledons</taxon>
        <taxon>Gunneridae</taxon>
        <taxon>Pentapetalae</taxon>
        <taxon>asterids</taxon>
        <taxon>lamiids</taxon>
        <taxon>Solanales</taxon>
        <taxon>Solanaceae</taxon>
        <taxon>Nicotianoideae</taxon>
        <taxon>Nicotianeae</taxon>
        <taxon>Nicotiana</taxon>
    </lineage>
</organism>
<sequence length="277" mass="31392">MQQEVKALEDNKTWDIVTLRAGKSTTGSTWVYKIKYKSNREVKRFKARLVVKGYNQHEGLDYHETFSPAAKMVTVRSVIAVAASKDWKLYQIDVFNTFFQGDLYEEVYMDLSQGFQKQGRKRKYTLEFISELGLSGGKHAVTPLEINQKLTLVEYDKGAGVEGDDPMVDITGYQKLIGKLLYLTVTRPDISYAVQNLSQFMQAPKKSHMDAVIRVVGYLKATLDWATCLVTRRSASGYVVKFGNSLVPWKSKKHHTISRSSAEAEYRSMASAVAEIF</sequence>
<dbReference type="STRING" id="4097.A0A1S3X6T1"/>
<evidence type="ECO:0000313" key="2">
    <source>
        <dbReference type="RefSeq" id="XP_016435629.1"/>
    </source>
</evidence>
<dbReference type="CDD" id="cd09272">
    <property type="entry name" value="RNase_HI_RT_Ty1"/>
    <property type="match status" value="1"/>
</dbReference>
<dbReference type="Pfam" id="PF07727">
    <property type="entry name" value="RVT_2"/>
    <property type="match status" value="1"/>
</dbReference>
<dbReference type="AlphaFoldDB" id="A0A1S3X6T1"/>
<dbReference type="PANTHER" id="PTHR11439:SF471">
    <property type="entry name" value="REVERSE TRANSCRIPTASE TY1_COPIA-TYPE DOMAIN-CONTAINING PROTEIN"/>
    <property type="match status" value="1"/>
</dbReference>
<dbReference type="PaxDb" id="4097-A0A1S3X6T1"/>
<dbReference type="PANTHER" id="PTHR11439">
    <property type="entry name" value="GAG-POL-RELATED RETROTRANSPOSON"/>
    <property type="match status" value="1"/>
</dbReference>